<dbReference type="RefSeq" id="WP_092789338.1">
    <property type="nucleotide sequence ID" value="NZ_FNXF01000001.1"/>
</dbReference>
<dbReference type="OrthoDB" id="5943at2"/>
<dbReference type="Proteomes" id="UP000199371">
    <property type="component" value="Unassembled WGS sequence"/>
</dbReference>
<evidence type="ECO:0000313" key="3">
    <source>
        <dbReference type="Proteomes" id="UP000199371"/>
    </source>
</evidence>
<dbReference type="STRING" id="173990.SAMN05660691_00243"/>
<evidence type="ECO:0000256" key="1">
    <source>
        <dbReference type="SAM" id="SignalP"/>
    </source>
</evidence>
<keyword evidence="1" id="KW-0732">Signal</keyword>
<dbReference type="Pfam" id="PF10670">
    <property type="entry name" value="DUF4198"/>
    <property type="match status" value="1"/>
</dbReference>
<proteinExistence type="predicted"/>
<dbReference type="InterPro" id="IPR019613">
    <property type="entry name" value="DUF4198"/>
</dbReference>
<dbReference type="EMBL" id="FNXF01000001">
    <property type="protein sequence ID" value="SEH57276.1"/>
    <property type="molecule type" value="Genomic_DNA"/>
</dbReference>
<accession>A0A1H6J992</accession>
<name>A0A1H6J992_9GAMM</name>
<feature type="chain" id="PRO_5011794369" evidence="1">
    <location>
        <begin position="28"/>
        <end position="269"/>
    </location>
</feature>
<organism evidence="2 3">
    <name type="scientific">Rheinheimera pacifica</name>
    <dbReference type="NCBI Taxonomy" id="173990"/>
    <lineage>
        <taxon>Bacteria</taxon>
        <taxon>Pseudomonadati</taxon>
        <taxon>Pseudomonadota</taxon>
        <taxon>Gammaproteobacteria</taxon>
        <taxon>Chromatiales</taxon>
        <taxon>Chromatiaceae</taxon>
        <taxon>Rheinheimera</taxon>
    </lineage>
</organism>
<keyword evidence="3" id="KW-1185">Reference proteome</keyword>
<gene>
    <name evidence="2" type="ORF">SAMN05660691_00243</name>
</gene>
<feature type="signal peptide" evidence="1">
    <location>
        <begin position="1"/>
        <end position="27"/>
    </location>
</feature>
<sequence>MSLPLNRAIFAAALLSGSFVAPVAVQAHVPYLQPASFEPIRGGWVSLDAAFADRFFIPEVAFDNSQFTVLTPAGAAVKPALVQYSHTRTTAEHQLTDDGTYRFSTGLRYGAVFHTYEQDGERKNSRDENFKLPAGAKSIAHFQAVTRAETYVSKGAPDHNALKPGGEALELEFLSHPNDLYTDSTLRARVLFNGKPLAQQTVSAYFVEAGANDEKVTQQLTTDAAGIISFKPEKAGTYLLLSRYRADAPASAKVPQYSYSYSVVLEVTQ</sequence>
<protein>
    <submittedName>
        <fullName evidence="2">Uncharacterized conserved protein, contains GH25 family domain</fullName>
    </submittedName>
</protein>
<reference evidence="3" key="1">
    <citation type="submission" date="2016-10" db="EMBL/GenBank/DDBJ databases">
        <authorList>
            <person name="Varghese N."/>
            <person name="Submissions S."/>
        </authorList>
    </citation>
    <scope>NUCLEOTIDE SEQUENCE [LARGE SCALE GENOMIC DNA]</scope>
    <source>
        <strain evidence="3">DSM 17616</strain>
    </source>
</reference>
<evidence type="ECO:0000313" key="2">
    <source>
        <dbReference type="EMBL" id="SEH57276.1"/>
    </source>
</evidence>
<dbReference type="AlphaFoldDB" id="A0A1H6J992"/>